<dbReference type="RefSeq" id="WP_165149556.1">
    <property type="nucleotide sequence ID" value="NZ_JAEHFQ010000007.1"/>
</dbReference>
<evidence type="ECO:0000313" key="3">
    <source>
        <dbReference type="EMBL" id="MBM0634273.1"/>
    </source>
</evidence>
<dbReference type="InterPro" id="IPR012338">
    <property type="entry name" value="Beta-lactam/transpept-like"/>
</dbReference>
<keyword evidence="1" id="KW-0472">Membrane</keyword>
<keyword evidence="3" id="KW-0378">Hydrolase</keyword>
<dbReference type="PANTHER" id="PTHR35333">
    <property type="entry name" value="BETA-LACTAMASE"/>
    <property type="match status" value="1"/>
</dbReference>
<dbReference type="InterPro" id="IPR000871">
    <property type="entry name" value="Beta-lactam_class-A"/>
</dbReference>
<comment type="caution">
    <text evidence="3">The sequence shown here is derived from an EMBL/GenBank/DDBJ whole genome shotgun (WGS) entry which is preliminary data.</text>
</comment>
<keyword evidence="1" id="KW-1133">Transmembrane helix</keyword>
<evidence type="ECO:0000256" key="1">
    <source>
        <dbReference type="SAM" id="Phobius"/>
    </source>
</evidence>
<keyword evidence="1" id="KW-0812">Transmembrane</keyword>
<dbReference type="AlphaFoldDB" id="A0A8I1ITH1"/>
<dbReference type="Proteomes" id="UP000650605">
    <property type="component" value="Unassembled WGS sequence"/>
</dbReference>
<gene>
    <name evidence="3" type="ORF">JDW19_14265</name>
</gene>
<sequence>MKIILLIVAIILIFVLICILFLLIAKRQNNKKTEMDVLNFLKENPSKASLYMVRNGMEKISYNSEVKMPLASTVKVIIAIEFARQVVAKILDEQELVPLEELNKFYIPGSDGNAHHNWIQSIRTNHKEVQGKITLLDITHGMLAYSSNANTEFLMAKMGLDKINENIIKLSLSSHDKIFPFSSAGFMSPYTQETENIGFKESIQKISEMSYEEYMKKSIEIHQILNRDQGIECIQKWNTRQNYVRKLQVLESRKLPRSTTKEYAYLMKLIHKEELVPSTINPYLKMLIQRQVDNSKLIEFGNKGGSTISVLTEALYCTDREGNDIQLAMFIQDDSGVDHIWLKQKLDLFFYKLLTDTAFQEEVRSKLSYDKERN</sequence>
<dbReference type="GO" id="GO:0046677">
    <property type="term" value="P:response to antibiotic"/>
    <property type="evidence" value="ECO:0007669"/>
    <property type="project" value="InterPro"/>
</dbReference>
<name>A0A8I1ITH1_PAEPO</name>
<dbReference type="GO" id="GO:0008800">
    <property type="term" value="F:beta-lactamase activity"/>
    <property type="evidence" value="ECO:0007669"/>
    <property type="project" value="InterPro"/>
</dbReference>
<evidence type="ECO:0000259" key="2">
    <source>
        <dbReference type="Pfam" id="PF13354"/>
    </source>
</evidence>
<accession>A0A8I1ITH1</accession>
<organism evidence="3 4">
    <name type="scientific">Paenibacillus polymyxa</name>
    <name type="common">Bacillus polymyxa</name>
    <dbReference type="NCBI Taxonomy" id="1406"/>
    <lineage>
        <taxon>Bacteria</taxon>
        <taxon>Bacillati</taxon>
        <taxon>Bacillota</taxon>
        <taxon>Bacilli</taxon>
        <taxon>Bacillales</taxon>
        <taxon>Paenibacillaceae</taxon>
        <taxon>Paenibacillus</taxon>
    </lineage>
</organism>
<feature type="domain" description="Beta-lactamase class A catalytic" evidence="2">
    <location>
        <begin position="58"/>
        <end position="172"/>
    </location>
</feature>
<dbReference type="GO" id="GO:0030655">
    <property type="term" value="P:beta-lactam antibiotic catabolic process"/>
    <property type="evidence" value="ECO:0007669"/>
    <property type="project" value="InterPro"/>
</dbReference>
<reference evidence="3" key="1">
    <citation type="submission" date="2020-12" db="EMBL/GenBank/DDBJ databases">
        <title>Paenibacillus polymyxa LMG 27872: a double-edged sword.</title>
        <authorList>
            <person name="Langendries S."/>
            <person name="Garcia Mendez S."/>
            <person name="Beirinckx S."/>
            <person name="Viaene T."/>
            <person name="Baeyen S."/>
            <person name="Goeminne G."/>
            <person name="Willems A."/>
            <person name="Debode J."/>
            <person name="Goormachtig S."/>
        </authorList>
    </citation>
    <scope>NUCLEOTIDE SEQUENCE</scope>
    <source>
        <strain evidence="3">LMG 27872</strain>
    </source>
</reference>
<feature type="transmembrane region" description="Helical" evidence="1">
    <location>
        <begin position="6"/>
        <end position="25"/>
    </location>
</feature>
<proteinExistence type="predicted"/>
<dbReference type="Gene3D" id="3.40.710.10">
    <property type="entry name" value="DD-peptidase/beta-lactamase superfamily"/>
    <property type="match status" value="1"/>
</dbReference>
<dbReference type="SUPFAM" id="SSF56601">
    <property type="entry name" value="beta-lactamase/transpeptidase-like"/>
    <property type="match status" value="1"/>
</dbReference>
<protein>
    <submittedName>
        <fullName evidence="3">Serine hydrolase</fullName>
    </submittedName>
</protein>
<dbReference type="InterPro" id="IPR045155">
    <property type="entry name" value="Beta-lactam_cat"/>
</dbReference>
<dbReference type="Pfam" id="PF13354">
    <property type="entry name" value="Beta-lactamase2"/>
    <property type="match status" value="1"/>
</dbReference>
<evidence type="ECO:0000313" key="4">
    <source>
        <dbReference type="Proteomes" id="UP000650605"/>
    </source>
</evidence>
<dbReference type="EMBL" id="JAEHFQ010000007">
    <property type="protein sequence ID" value="MBM0634273.1"/>
    <property type="molecule type" value="Genomic_DNA"/>
</dbReference>
<dbReference type="PANTHER" id="PTHR35333:SF3">
    <property type="entry name" value="BETA-LACTAMASE-TYPE TRANSPEPTIDASE FOLD CONTAINING PROTEIN"/>
    <property type="match status" value="1"/>
</dbReference>